<accession>A0A7J6PEH1</accession>
<comment type="caution">
    <text evidence="1">The sequence shown here is derived from an EMBL/GenBank/DDBJ whole genome shotgun (WGS) entry which is preliminary data.</text>
</comment>
<dbReference type="InterPro" id="IPR016266">
    <property type="entry name" value="POLE2"/>
</dbReference>
<evidence type="ECO:0000313" key="1">
    <source>
        <dbReference type="EMBL" id="KAF4694509.1"/>
    </source>
</evidence>
<dbReference type="GO" id="GO:0008622">
    <property type="term" value="C:epsilon DNA polymerase complex"/>
    <property type="evidence" value="ECO:0007669"/>
    <property type="project" value="InterPro"/>
</dbReference>
<dbReference type="GO" id="GO:0042276">
    <property type="term" value="P:error-prone translesion synthesis"/>
    <property type="evidence" value="ECO:0007669"/>
    <property type="project" value="TreeGrafter"/>
</dbReference>
<dbReference type="PANTHER" id="PTHR12708:SF0">
    <property type="entry name" value="DNA POLYMERASE EPSILON SUBUNIT 2"/>
    <property type="match status" value="1"/>
</dbReference>
<dbReference type="EMBL" id="JABANM010035926">
    <property type="protein sequence ID" value="KAF4694509.1"/>
    <property type="molecule type" value="Genomic_DNA"/>
</dbReference>
<dbReference type="PANTHER" id="PTHR12708">
    <property type="entry name" value="DNA POLYMERASE EPSILON SUBUNIT B"/>
    <property type="match status" value="1"/>
</dbReference>
<name>A0A7J6PEH1_PEROL</name>
<organism evidence="1 2">
    <name type="scientific">Perkinsus olseni</name>
    <name type="common">Perkinsus atlanticus</name>
    <dbReference type="NCBI Taxonomy" id="32597"/>
    <lineage>
        <taxon>Eukaryota</taxon>
        <taxon>Sar</taxon>
        <taxon>Alveolata</taxon>
        <taxon>Perkinsozoa</taxon>
        <taxon>Perkinsea</taxon>
        <taxon>Perkinsida</taxon>
        <taxon>Perkinsidae</taxon>
        <taxon>Perkinsus</taxon>
    </lineage>
</organism>
<dbReference type="AlphaFoldDB" id="A0A7J6PEH1"/>
<dbReference type="GO" id="GO:0003677">
    <property type="term" value="F:DNA binding"/>
    <property type="evidence" value="ECO:0007669"/>
    <property type="project" value="InterPro"/>
</dbReference>
<proteinExistence type="predicted"/>
<reference evidence="1 2" key="1">
    <citation type="submission" date="2020-04" db="EMBL/GenBank/DDBJ databases">
        <title>Perkinsus olseni comparative genomics.</title>
        <authorList>
            <person name="Bogema D.R."/>
        </authorList>
    </citation>
    <scope>NUCLEOTIDE SEQUENCE [LARGE SCALE GENOMIC DNA]</scope>
    <source>
        <strain evidence="1">ATCC PRA-205</strain>
    </source>
</reference>
<protein>
    <submittedName>
        <fullName evidence="1">DNA polymerase epsilon subunit 2</fullName>
    </submittedName>
</protein>
<dbReference type="GO" id="GO:0006261">
    <property type="term" value="P:DNA-templated DNA replication"/>
    <property type="evidence" value="ECO:0007669"/>
    <property type="project" value="InterPro"/>
</dbReference>
<dbReference type="Proteomes" id="UP000574390">
    <property type="component" value="Unassembled WGS sequence"/>
</dbReference>
<feature type="non-terminal residue" evidence="1">
    <location>
        <position position="114"/>
    </location>
</feature>
<evidence type="ECO:0000313" key="2">
    <source>
        <dbReference type="Proteomes" id="UP000574390"/>
    </source>
</evidence>
<sequence>VVSRKFCDPTVDIFGSTARDRQLGNHSGLLEISEIGQPGLESAEDLMVVVMGEVHLDDEETFDKLSDILFGFERMDQPPPAVYVFMGNFTRKPVNLKVIRVGSGGGSVNGTWIE</sequence>
<gene>
    <name evidence="1" type="primary">POLE2_3</name>
    <name evidence="1" type="ORF">FOZ62_019307</name>
</gene>